<dbReference type="Pfam" id="PF01757">
    <property type="entry name" value="Acyl_transf_3"/>
    <property type="match status" value="1"/>
</dbReference>
<protein>
    <submittedName>
        <fullName evidence="3">Acyltransferase family protein</fullName>
    </submittedName>
</protein>
<proteinExistence type="predicted"/>
<dbReference type="PANTHER" id="PTHR37312">
    <property type="entry name" value="MEMBRANE-BOUND ACYLTRANSFERASE YKRP-RELATED"/>
    <property type="match status" value="1"/>
</dbReference>
<feature type="transmembrane region" description="Helical" evidence="1">
    <location>
        <begin position="113"/>
        <end position="130"/>
    </location>
</feature>
<organism evidence="3 4">
    <name type="scientific">Pantoea nemavictus</name>
    <dbReference type="NCBI Taxonomy" id="2726955"/>
    <lineage>
        <taxon>Bacteria</taxon>
        <taxon>Pseudomonadati</taxon>
        <taxon>Pseudomonadota</taxon>
        <taxon>Gammaproteobacteria</taxon>
        <taxon>Enterobacterales</taxon>
        <taxon>Erwiniaceae</taxon>
        <taxon>Pantoea</taxon>
    </lineage>
</organism>
<dbReference type="InterPro" id="IPR002656">
    <property type="entry name" value="Acyl_transf_3_dom"/>
</dbReference>
<keyword evidence="1" id="KW-0472">Membrane</keyword>
<name>A0ABU8PQJ5_9GAMM</name>
<keyword evidence="3" id="KW-0808">Transferase</keyword>
<gene>
    <name evidence="3" type="ORF">WH298_03510</name>
</gene>
<dbReference type="EMBL" id="JBBGZW010000001">
    <property type="protein sequence ID" value="MEJ5044297.1"/>
    <property type="molecule type" value="Genomic_DNA"/>
</dbReference>
<comment type="caution">
    <text evidence="3">The sequence shown here is derived from an EMBL/GenBank/DDBJ whole genome shotgun (WGS) entry which is preliminary data.</text>
</comment>
<feature type="transmembrane region" description="Helical" evidence="1">
    <location>
        <begin position="12"/>
        <end position="29"/>
    </location>
</feature>
<keyword evidence="3" id="KW-0012">Acyltransferase</keyword>
<feature type="transmembrane region" description="Helical" evidence="1">
    <location>
        <begin position="142"/>
        <end position="160"/>
    </location>
</feature>
<dbReference type="PANTHER" id="PTHR37312:SF1">
    <property type="entry name" value="MEMBRANE-BOUND ACYLTRANSFERASE YKRP-RELATED"/>
    <property type="match status" value="1"/>
</dbReference>
<dbReference type="InterPro" id="IPR052734">
    <property type="entry name" value="Nod_factor_acetyltransferase"/>
</dbReference>
<feature type="transmembrane region" description="Helical" evidence="1">
    <location>
        <begin position="172"/>
        <end position="190"/>
    </location>
</feature>
<evidence type="ECO:0000256" key="1">
    <source>
        <dbReference type="SAM" id="Phobius"/>
    </source>
</evidence>
<feature type="transmembrane region" description="Helical" evidence="1">
    <location>
        <begin position="35"/>
        <end position="52"/>
    </location>
</feature>
<keyword evidence="4" id="KW-1185">Reference proteome</keyword>
<evidence type="ECO:0000313" key="4">
    <source>
        <dbReference type="Proteomes" id="UP001362100"/>
    </source>
</evidence>
<dbReference type="Proteomes" id="UP001362100">
    <property type="component" value="Unassembled WGS sequence"/>
</dbReference>
<feature type="transmembrane region" description="Helical" evidence="1">
    <location>
        <begin position="239"/>
        <end position="258"/>
    </location>
</feature>
<feature type="transmembrane region" description="Helical" evidence="1">
    <location>
        <begin position="202"/>
        <end position="219"/>
    </location>
</feature>
<dbReference type="RefSeq" id="WP_238344409.1">
    <property type="nucleotide sequence ID" value="NZ_JACAWY010000001.1"/>
</dbReference>
<feature type="domain" description="Acyltransferase 3" evidence="2">
    <location>
        <begin position="7"/>
        <end position="317"/>
    </location>
</feature>
<feature type="transmembrane region" description="Helical" evidence="1">
    <location>
        <begin position="279"/>
        <end position="297"/>
    </location>
</feature>
<accession>A0ABU8PQJ5</accession>
<evidence type="ECO:0000313" key="3">
    <source>
        <dbReference type="EMBL" id="MEJ5044297.1"/>
    </source>
</evidence>
<keyword evidence="1" id="KW-1133">Transmembrane helix</keyword>
<feature type="transmembrane region" description="Helical" evidence="1">
    <location>
        <begin position="303"/>
        <end position="322"/>
    </location>
</feature>
<keyword evidence="1" id="KW-0812">Transmembrane</keyword>
<feature type="transmembrane region" description="Helical" evidence="1">
    <location>
        <begin position="73"/>
        <end position="93"/>
    </location>
</feature>
<evidence type="ECO:0000259" key="2">
    <source>
        <dbReference type="Pfam" id="PF01757"/>
    </source>
</evidence>
<sequence>MVKERVHWLDNLKFLGIFYIYIGHLGAAAGKIYPFVFTFHVPLFFFISGLLFKKCVSVNDFLGVAKTSFKRIIIPYIVFSAIGITVYAVKSTLSTSVIIDMIINAFYGIRNQVPITSLWFLPCLFVVIIYHSALQYVFKSKWVVFFVSFVLYQLKPYWGASMPSVIFNVDSALYYLSFYSFGAALSSSIIKDWISIESYNKKLICSIVIFSLALFYYSYQYGAYTLINWISSYQIKSALLFIITCALFIPSIALSCILNIDALRCLGRNSLVLCGTEQILKVMVPTILLAFGIKIQIKDPLQAVLYTAILMAISYFTIVKIYNSFSLSRRAKLAADANEKINSSSA</sequence>
<dbReference type="GO" id="GO:0016746">
    <property type="term" value="F:acyltransferase activity"/>
    <property type="evidence" value="ECO:0007669"/>
    <property type="project" value="UniProtKB-KW"/>
</dbReference>
<reference evidence="3 4" key="1">
    <citation type="submission" date="2023-12" db="EMBL/GenBank/DDBJ databases">
        <title>Gut-associated functions are favored during microbiome assembly across C. elegans life.</title>
        <authorList>
            <person name="Zimmermann J."/>
        </authorList>
    </citation>
    <scope>NUCLEOTIDE SEQUENCE [LARGE SCALE GENOMIC DNA]</scope>
    <source>
        <strain evidence="3 4">BIGb0393</strain>
    </source>
</reference>